<comment type="caution">
    <text evidence="3">The sequence shown here is derived from an EMBL/GenBank/DDBJ whole genome shotgun (WGS) entry which is preliminary data.</text>
</comment>
<dbReference type="OrthoDB" id="5197709at2"/>
<feature type="compositionally biased region" description="Basic and acidic residues" evidence="1">
    <location>
        <begin position="67"/>
        <end position="76"/>
    </location>
</feature>
<proteinExistence type="predicted"/>
<keyword evidence="2" id="KW-1133">Transmembrane helix</keyword>
<dbReference type="RefSeq" id="WP_068903734.1">
    <property type="nucleotide sequence ID" value="NZ_BDCX01000021.1"/>
</dbReference>
<feature type="transmembrane region" description="Helical" evidence="2">
    <location>
        <begin position="22"/>
        <end position="43"/>
    </location>
</feature>
<keyword evidence="2" id="KW-0472">Membrane</keyword>
<evidence type="ECO:0000313" key="3">
    <source>
        <dbReference type="EMBL" id="GAT70983.1"/>
    </source>
</evidence>
<accession>A0A161MF94</accession>
<feature type="region of interest" description="Disordered" evidence="1">
    <location>
        <begin position="1"/>
        <end position="20"/>
    </location>
</feature>
<keyword evidence="2" id="KW-0812">Transmembrane</keyword>
<name>A0A161MF94_9ACTN</name>
<protein>
    <submittedName>
        <fullName evidence="3">Uncharacterized protein</fullName>
    </submittedName>
</protein>
<feature type="region of interest" description="Disordered" evidence="1">
    <location>
        <begin position="46"/>
        <end position="76"/>
    </location>
</feature>
<sequence length="76" mass="8122">MTDPRSPRDPDPHSDHRGMPRWVKVFGIITAAVILLTVIVMLISGGDHGPGRHLPSGGGDQTQPSHSAEHSGHQQS</sequence>
<keyword evidence="4" id="KW-1185">Reference proteome</keyword>
<organism evidence="3 4">
    <name type="scientific">Planomonospora sphaerica</name>
    <dbReference type="NCBI Taxonomy" id="161355"/>
    <lineage>
        <taxon>Bacteria</taxon>
        <taxon>Bacillati</taxon>
        <taxon>Actinomycetota</taxon>
        <taxon>Actinomycetes</taxon>
        <taxon>Streptosporangiales</taxon>
        <taxon>Streptosporangiaceae</taxon>
        <taxon>Planomonospora</taxon>
    </lineage>
</organism>
<dbReference type="EMBL" id="BDCX01000021">
    <property type="protein sequence ID" value="GAT70983.1"/>
    <property type="molecule type" value="Genomic_DNA"/>
</dbReference>
<dbReference type="STRING" id="161355.PS9374_06674"/>
<reference evidence="3 4" key="1">
    <citation type="journal article" date="2016" name="Genome Announc.">
        <title>Draft Genome Sequence of Planomonospora sphaerica JCM9374, a Rare Actinomycete.</title>
        <authorList>
            <person name="Dohra H."/>
            <person name="Suzuki T."/>
            <person name="Inoue Y."/>
            <person name="Kodani S."/>
        </authorList>
    </citation>
    <scope>NUCLEOTIDE SEQUENCE [LARGE SCALE GENOMIC DNA]</scope>
    <source>
        <strain evidence="3 4">JCM 9374</strain>
    </source>
</reference>
<evidence type="ECO:0000256" key="1">
    <source>
        <dbReference type="SAM" id="MobiDB-lite"/>
    </source>
</evidence>
<gene>
    <name evidence="3" type="ORF">PS9374_06674</name>
</gene>
<evidence type="ECO:0000313" key="4">
    <source>
        <dbReference type="Proteomes" id="UP000077701"/>
    </source>
</evidence>
<evidence type="ECO:0000256" key="2">
    <source>
        <dbReference type="SAM" id="Phobius"/>
    </source>
</evidence>
<reference evidence="4" key="2">
    <citation type="submission" date="2016-04" db="EMBL/GenBank/DDBJ databases">
        <title>Planomonospora sphaerica JCM9374 whole genome shotgun sequence.</title>
        <authorList>
            <person name="Suzuki T."/>
            <person name="Dohra H."/>
            <person name="Kodani S."/>
        </authorList>
    </citation>
    <scope>NUCLEOTIDE SEQUENCE [LARGE SCALE GENOMIC DNA]</scope>
    <source>
        <strain evidence="4">JCM 9374</strain>
    </source>
</reference>
<dbReference type="AlphaFoldDB" id="A0A161MF94"/>
<dbReference type="Proteomes" id="UP000077701">
    <property type="component" value="Unassembled WGS sequence"/>
</dbReference>
<feature type="compositionally biased region" description="Basic and acidic residues" evidence="1">
    <location>
        <begin position="1"/>
        <end position="18"/>
    </location>
</feature>